<protein>
    <submittedName>
        <fullName evidence="4">Uncharacterized protein</fullName>
    </submittedName>
</protein>
<dbReference type="PANTHER" id="PTHR47447:SF17">
    <property type="entry name" value="OS12G0638900 PROTEIN"/>
    <property type="match status" value="1"/>
</dbReference>
<keyword evidence="1" id="KW-0677">Repeat</keyword>
<dbReference type="PROSITE" id="PS51375">
    <property type="entry name" value="PPR"/>
    <property type="match status" value="2"/>
</dbReference>
<evidence type="ECO:0000256" key="1">
    <source>
        <dbReference type="ARBA" id="ARBA00022737"/>
    </source>
</evidence>
<evidence type="ECO:0000313" key="5">
    <source>
        <dbReference type="Proteomes" id="UP001189429"/>
    </source>
</evidence>
<dbReference type="InterPro" id="IPR011990">
    <property type="entry name" value="TPR-like_helical_dom_sf"/>
</dbReference>
<sequence>MMEASLEPSIISYSAGISACEKAGQWRQALLLLGELQDARLEPNVISYSAAISACEKGGQWQMALSLLLELRSAKLEPDAPLPFSVTTLGSARARRASCGRRAERRAYQLQRRGQRVREGRPVATGPFADRRGAGGEVGAHGHQLQRWD</sequence>
<organism evidence="4 5">
    <name type="scientific">Prorocentrum cordatum</name>
    <dbReference type="NCBI Taxonomy" id="2364126"/>
    <lineage>
        <taxon>Eukaryota</taxon>
        <taxon>Sar</taxon>
        <taxon>Alveolata</taxon>
        <taxon>Dinophyceae</taxon>
        <taxon>Prorocentrales</taxon>
        <taxon>Prorocentraceae</taxon>
        <taxon>Prorocentrum</taxon>
    </lineage>
</organism>
<feature type="repeat" description="PPR" evidence="2">
    <location>
        <begin position="9"/>
        <end position="43"/>
    </location>
</feature>
<name>A0ABN9RV65_9DINO</name>
<feature type="region of interest" description="Disordered" evidence="3">
    <location>
        <begin position="111"/>
        <end position="149"/>
    </location>
</feature>
<dbReference type="Gene3D" id="1.25.40.10">
    <property type="entry name" value="Tetratricopeptide repeat domain"/>
    <property type="match status" value="1"/>
</dbReference>
<comment type="caution">
    <text evidence="4">The sequence shown here is derived from an EMBL/GenBank/DDBJ whole genome shotgun (WGS) entry which is preliminary data.</text>
</comment>
<proteinExistence type="predicted"/>
<evidence type="ECO:0000256" key="3">
    <source>
        <dbReference type="SAM" id="MobiDB-lite"/>
    </source>
</evidence>
<dbReference type="PANTHER" id="PTHR47447">
    <property type="entry name" value="OS03G0856100 PROTEIN"/>
    <property type="match status" value="1"/>
</dbReference>
<keyword evidence="5" id="KW-1185">Reference proteome</keyword>
<evidence type="ECO:0000313" key="4">
    <source>
        <dbReference type="EMBL" id="CAK0822634.1"/>
    </source>
</evidence>
<reference evidence="4" key="1">
    <citation type="submission" date="2023-10" db="EMBL/GenBank/DDBJ databases">
        <authorList>
            <person name="Chen Y."/>
            <person name="Shah S."/>
            <person name="Dougan E. K."/>
            <person name="Thang M."/>
            <person name="Chan C."/>
        </authorList>
    </citation>
    <scope>NUCLEOTIDE SEQUENCE [LARGE SCALE GENOMIC DNA]</scope>
</reference>
<gene>
    <name evidence="4" type="ORF">PCOR1329_LOCUS23606</name>
</gene>
<dbReference type="Pfam" id="PF13041">
    <property type="entry name" value="PPR_2"/>
    <property type="match status" value="1"/>
</dbReference>
<evidence type="ECO:0000256" key="2">
    <source>
        <dbReference type="PROSITE-ProRule" id="PRU00708"/>
    </source>
</evidence>
<dbReference type="NCBIfam" id="TIGR00756">
    <property type="entry name" value="PPR"/>
    <property type="match status" value="1"/>
</dbReference>
<dbReference type="Proteomes" id="UP001189429">
    <property type="component" value="Unassembled WGS sequence"/>
</dbReference>
<accession>A0ABN9RV65</accession>
<dbReference type="InterPro" id="IPR002885">
    <property type="entry name" value="PPR_rpt"/>
</dbReference>
<dbReference type="EMBL" id="CAUYUJ010008016">
    <property type="protein sequence ID" value="CAK0822634.1"/>
    <property type="molecule type" value="Genomic_DNA"/>
</dbReference>
<feature type="repeat" description="PPR" evidence="2">
    <location>
        <begin position="44"/>
        <end position="78"/>
    </location>
</feature>